<proteinExistence type="inferred from homology"/>
<evidence type="ECO:0000256" key="1">
    <source>
        <dbReference type="ARBA" id="ARBA00006479"/>
    </source>
</evidence>
<comment type="similarity">
    <text evidence="1">Belongs to the ROK (NagC/XylR) family.</text>
</comment>
<comment type="caution">
    <text evidence="2">The sequence shown here is derived from an EMBL/GenBank/DDBJ whole genome shotgun (WGS) entry which is preliminary data.</text>
</comment>
<dbReference type="Gene3D" id="3.30.420.40">
    <property type="match status" value="2"/>
</dbReference>
<protein>
    <submittedName>
        <fullName evidence="2">ROK family protein</fullName>
    </submittedName>
</protein>
<dbReference type="AlphaFoldDB" id="A0A955I7L0"/>
<reference evidence="2" key="2">
    <citation type="journal article" date="2021" name="Microbiome">
        <title>Successional dynamics and alternative stable states in a saline activated sludge microbial community over 9 years.</title>
        <authorList>
            <person name="Wang Y."/>
            <person name="Ye J."/>
            <person name="Ju F."/>
            <person name="Liu L."/>
            <person name="Boyd J.A."/>
            <person name="Deng Y."/>
            <person name="Parks D.H."/>
            <person name="Jiang X."/>
            <person name="Yin X."/>
            <person name="Woodcroft B.J."/>
            <person name="Tyson G.W."/>
            <person name="Hugenholtz P."/>
            <person name="Polz M.F."/>
            <person name="Zhang T."/>
        </authorList>
    </citation>
    <scope>NUCLEOTIDE SEQUENCE</scope>
    <source>
        <strain evidence="2">HKST-UBA12</strain>
    </source>
</reference>
<dbReference type="InterPro" id="IPR043129">
    <property type="entry name" value="ATPase_NBD"/>
</dbReference>
<dbReference type="CDD" id="cd23763">
    <property type="entry name" value="ASKHA_ATPase_ROK"/>
    <property type="match status" value="1"/>
</dbReference>
<dbReference type="PANTHER" id="PTHR18964:SF149">
    <property type="entry name" value="BIFUNCTIONAL UDP-N-ACETYLGLUCOSAMINE 2-EPIMERASE_N-ACETYLMANNOSAMINE KINASE"/>
    <property type="match status" value="1"/>
</dbReference>
<dbReference type="Proteomes" id="UP000760819">
    <property type="component" value="Unassembled WGS sequence"/>
</dbReference>
<organism evidence="2 3">
    <name type="scientific">Candidatus Dojkabacteria bacterium</name>
    <dbReference type="NCBI Taxonomy" id="2099670"/>
    <lineage>
        <taxon>Bacteria</taxon>
        <taxon>Candidatus Dojkabacteria</taxon>
    </lineage>
</organism>
<sequence length="279" mass="29537">MYLVCDIGGTKTRLGISESTVELGHHLVIDTPVSYEETLEAIAQFASQNLASQELGAVVVGVAGPLDPQREQLVRAPHLQAWEGKPLKADLQKRLNCQKVSLVNDTALVGLGEAVRGAGKNGKVVAYVTFSTGVGGVRITNGKIDDTQYGFEPGHQLISHDGRLAAWEDLVSGSGIAQRYGKSPSEIVDQQIWEEVTRIAALGLHNLIVSWSPDTVVLGGGLIISQKLKTDVLAAQQAEMLRIFPAPPLFATATLGDLGGLQGGLAFLADMLSSAADYS</sequence>
<evidence type="ECO:0000313" key="2">
    <source>
        <dbReference type="EMBL" id="MCA9379364.1"/>
    </source>
</evidence>
<accession>A0A955I7L0</accession>
<evidence type="ECO:0000313" key="3">
    <source>
        <dbReference type="Proteomes" id="UP000760819"/>
    </source>
</evidence>
<reference evidence="2" key="1">
    <citation type="submission" date="2020-04" db="EMBL/GenBank/DDBJ databases">
        <authorList>
            <person name="Zhang T."/>
        </authorList>
    </citation>
    <scope>NUCLEOTIDE SEQUENCE</scope>
    <source>
        <strain evidence="2">HKST-UBA12</strain>
    </source>
</reference>
<dbReference type="PANTHER" id="PTHR18964">
    <property type="entry name" value="ROK (REPRESSOR, ORF, KINASE) FAMILY"/>
    <property type="match status" value="1"/>
</dbReference>
<dbReference type="InterPro" id="IPR000600">
    <property type="entry name" value="ROK"/>
</dbReference>
<dbReference type="Pfam" id="PF00480">
    <property type="entry name" value="ROK"/>
    <property type="match status" value="1"/>
</dbReference>
<dbReference type="EMBL" id="JAGQLI010000157">
    <property type="protein sequence ID" value="MCA9379364.1"/>
    <property type="molecule type" value="Genomic_DNA"/>
</dbReference>
<dbReference type="SUPFAM" id="SSF53067">
    <property type="entry name" value="Actin-like ATPase domain"/>
    <property type="match status" value="1"/>
</dbReference>
<name>A0A955I7L0_9BACT</name>
<gene>
    <name evidence="2" type="ORF">KC640_02960</name>
</gene>